<feature type="transmembrane region" description="Helical" evidence="6">
    <location>
        <begin position="189"/>
        <end position="209"/>
    </location>
</feature>
<dbReference type="PANTHER" id="PTHR31632">
    <property type="entry name" value="IRON TRANSPORTER FTH1"/>
    <property type="match status" value="1"/>
</dbReference>
<feature type="transmembrane region" description="Helical" evidence="6">
    <location>
        <begin position="116"/>
        <end position="134"/>
    </location>
</feature>
<dbReference type="GO" id="GO:0015093">
    <property type="term" value="F:ferrous iron transmembrane transporter activity"/>
    <property type="evidence" value="ECO:0007669"/>
    <property type="project" value="TreeGrafter"/>
</dbReference>
<sequence>MLTTAALPTVQFVIGLREGVEASLIVGIIAAFLVQEGRRDALRHMWIGVAAAIAVCVAIAGALQIVGENLPQKQQEQLETVVALIAVVMVTGMIVWMRRNARTMGRELRAGTARALATGSAWGLVAMAFLAVFREGVETAFFLLATFQSESTQISTLSASLGALVGVAIAVVIGWGIYRGGVRLNLGRFFRVTAVFLVLIAAGLLSSAMHTGNAGGWFTFGQEQVFDFSAVVKPEADSIVSGLLTGLFGLQPFPNVAEVTVYVAYAVPMLLFVLWPARRPSVAPRTESEVPA</sequence>
<dbReference type="AlphaFoldDB" id="A0A6J7HLW1"/>
<evidence type="ECO:0000313" key="7">
    <source>
        <dbReference type="EMBL" id="CAB4918163.1"/>
    </source>
</evidence>
<name>A0A6J7HLW1_9ZZZZ</name>
<dbReference type="EMBL" id="CAFBMK010000092">
    <property type="protein sequence ID" value="CAB4918163.1"/>
    <property type="molecule type" value="Genomic_DNA"/>
</dbReference>
<evidence type="ECO:0000256" key="1">
    <source>
        <dbReference type="ARBA" id="ARBA00004141"/>
    </source>
</evidence>
<keyword evidence="3 6" id="KW-0812">Transmembrane</keyword>
<evidence type="ECO:0000256" key="4">
    <source>
        <dbReference type="ARBA" id="ARBA00022989"/>
    </source>
</evidence>
<dbReference type="GO" id="GO:0033573">
    <property type="term" value="C:high-affinity iron permease complex"/>
    <property type="evidence" value="ECO:0007669"/>
    <property type="project" value="InterPro"/>
</dbReference>
<dbReference type="Pfam" id="PF03239">
    <property type="entry name" value="FTR1"/>
    <property type="match status" value="1"/>
</dbReference>
<evidence type="ECO:0000256" key="3">
    <source>
        <dbReference type="ARBA" id="ARBA00022692"/>
    </source>
</evidence>
<feature type="transmembrane region" description="Helical" evidence="6">
    <location>
        <begin position="46"/>
        <end position="66"/>
    </location>
</feature>
<gene>
    <name evidence="7" type="ORF">UFOPK3564_01688</name>
</gene>
<evidence type="ECO:0000256" key="2">
    <source>
        <dbReference type="ARBA" id="ARBA00008333"/>
    </source>
</evidence>
<proteinExistence type="inferred from homology"/>
<protein>
    <submittedName>
        <fullName evidence="7">Unannotated protein</fullName>
    </submittedName>
</protein>
<dbReference type="NCBIfam" id="NF041756">
    <property type="entry name" value="EfeU"/>
    <property type="match status" value="1"/>
</dbReference>
<dbReference type="InterPro" id="IPR004923">
    <property type="entry name" value="FTR1/Fip1/EfeU"/>
</dbReference>
<comment type="subcellular location">
    <subcellularLocation>
        <location evidence="1">Membrane</location>
        <topology evidence="1">Multi-pass membrane protein</topology>
    </subcellularLocation>
</comment>
<dbReference type="PANTHER" id="PTHR31632:SF2">
    <property type="entry name" value="PLASMA MEMBRANE IRON PERMEASE"/>
    <property type="match status" value="1"/>
</dbReference>
<feature type="transmembrane region" description="Helical" evidence="6">
    <location>
        <begin position="12"/>
        <end position="34"/>
    </location>
</feature>
<keyword evidence="5 6" id="KW-0472">Membrane</keyword>
<reference evidence="7" key="1">
    <citation type="submission" date="2020-05" db="EMBL/GenBank/DDBJ databases">
        <authorList>
            <person name="Chiriac C."/>
            <person name="Salcher M."/>
            <person name="Ghai R."/>
            <person name="Kavagutti S V."/>
        </authorList>
    </citation>
    <scope>NUCLEOTIDE SEQUENCE</scope>
</reference>
<comment type="similarity">
    <text evidence="2">Belongs to the oxidase-dependent Fe transporter (OFeT) (TC 9.A.10.1) family.</text>
</comment>
<keyword evidence="4 6" id="KW-1133">Transmembrane helix</keyword>
<accession>A0A6J7HLW1</accession>
<evidence type="ECO:0000256" key="6">
    <source>
        <dbReference type="SAM" id="Phobius"/>
    </source>
</evidence>
<feature type="transmembrane region" description="Helical" evidence="6">
    <location>
        <begin position="78"/>
        <end position="96"/>
    </location>
</feature>
<feature type="transmembrane region" description="Helical" evidence="6">
    <location>
        <begin position="259"/>
        <end position="277"/>
    </location>
</feature>
<organism evidence="7">
    <name type="scientific">freshwater metagenome</name>
    <dbReference type="NCBI Taxonomy" id="449393"/>
    <lineage>
        <taxon>unclassified sequences</taxon>
        <taxon>metagenomes</taxon>
        <taxon>ecological metagenomes</taxon>
    </lineage>
</organism>
<feature type="transmembrane region" description="Helical" evidence="6">
    <location>
        <begin position="154"/>
        <end position="177"/>
    </location>
</feature>
<evidence type="ECO:0000256" key="5">
    <source>
        <dbReference type="ARBA" id="ARBA00023136"/>
    </source>
</evidence>